<protein>
    <submittedName>
        <fullName evidence="1">Uncharacterized protein</fullName>
    </submittedName>
</protein>
<proteinExistence type="predicted"/>
<comment type="caution">
    <text evidence="1">The sequence shown here is derived from an EMBL/GenBank/DDBJ whole genome shotgun (WGS) entry which is preliminary data.</text>
</comment>
<organism evidence="1 2">
    <name type="scientific">Stereocaulon virgatum</name>
    <dbReference type="NCBI Taxonomy" id="373712"/>
    <lineage>
        <taxon>Eukaryota</taxon>
        <taxon>Fungi</taxon>
        <taxon>Dikarya</taxon>
        <taxon>Ascomycota</taxon>
        <taxon>Pezizomycotina</taxon>
        <taxon>Lecanoromycetes</taxon>
        <taxon>OSLEUM clade</taxon>
        <taxon>Lecanoromycetidae</taxon>
        <taxon>Lecanorales</taxon>
        <taxon>Lecanorineae</taxon>
        <taxon>Stereocaulaceae</taxon>
        <taxon>Stereocaulon</taxon>
    </lineage>
</organism>
<evidence type="ECO:0000313" key="2">
    <source>
        <dbReference type="Proteomes" id="UP001590950"/>
    </source>
</evidence>
<keyword evidence="2" id="KW-1185">Reference proteome</keyword>
<name>A0ABR4AEH4_9LECA</name>
<dbReference type="EMBL" id="JBEFKJ010000012">
    <property type="protein sequence ID" value="KAL2043236.1"/>
    <property type="molecule type" value="Genomic_DNA"/>
</dbReference>
<gene>
    <name evidence="1" type="ORF">N7G274_004296</name>
</gene>
<sequence length="144" mass="16208">MTMGTNPIKYAGDQHTQLVLVHTKTALNEVTSYYDRVRFVIIMDGVRTERMQLGSYWYIFSSQGPGRLLTDGDPVESPSEANAYYHITCPTLPEQTKGDYDDVEIGGYVSFLLRPECSSQSLQGHHVSGLQGDFRFSNRMSICD</sequence>
<accession>A0ABR4AEH4</accession>
<reference evidence="1 2" key="1">
    <citation type="submission" date="2024-09" db="EMBL/GenBank/DDBJ databases">
        <title>Rethinking Asexuality: The Enigmatic Case of Functional Sexual Genes in Lepraria (Stereocaulaceae).</title>
        <authorList>
            <person name="Doellman M."/>
            <person name="Sun Y."/>
            <person name="Barcenas-Pena A."/>
            <person name="Lumbsch H.T."/>
            <person name="Grewe F."/>
        </authorList>
    </citation>
    <scope>NUCLEOTIDE SEQUENCE [LARGE SCALE GENOMIC DNA]</scope>
    <source>
        <strain evidence="1 2">Mercado 3170</strain>
    </source>
</reference>
<evidence type="ECO:0000313" key="1">
    <source>
        <dbReference type="EMBL" id="KAL2043236.1"/>
    </source>
</evidence>
<dbReference type="Proteomes" id="UP001590950">
    <property type="component" value="Unassembled WGS sequence"/>
</dbReference>